<sequence length="314" mass="36263">MILNKTEKPQSQETITSPLRYYRAFLFLDIDCLSFMRIQSKNRVWIWAVTTFSVFLIFSLFLLYLADKIEKMFQKKFPIQQLITVVVPSSNVFEGYMRFFQRIGEGDQWVADSDFIPVLIGRNGLSWGKGLHEPQQGEQKKEGDGKTPAGIFNLGLIMGLADELPPGSQWPLYHKKTSLDAWVEDPTLAHYNHLVTIQDSSSPPDWFEKQRLRIEDPHLEWMVFIEHNYPDSIPGLGSAIFLHERYGEHVPTSGCVAMQKEKLIELIRWISYSSKPKIVILSVPDYARLQSPWDLPPLYLAFPHPPLIVNQTKQ</sequence>
<reference evidence="3 4" key="1">
    <citation type="submission" date="2020-12" db="EMBL/GenBank/DDBJ databases">
        <authorList>
            <person name="Awala S.I."/>
            <person name="Gwak J.-H."/>
            <person name="Kim S.-J."/>
            <person name="Rhee S.-K."/>
        </authorList>
    </citation>
    <scope>NUCLEOTIDE SEQUENCE [LARGE SCALE GENOMIC DNA]</scope>
    <source>
        <strain evidence="3 4">IT5</strain>
    </source>
</reference>
<evidence type="ECO:0000259" key="2">
    <source>
        <dbReference type="Pfam" id="PF03734"/>
    </source>
</evidence>
<dbReference type="Pfam" id="PF03734">
    <property type="entry name" value="YkuD"/>
    <property type="match status" value="1"/>
</dbReference>
<evidence type="ECO:0000256" key="1">
    <source>
        <dbReference type="SAM" id="Phobius"/>
    </source>
</evidence>
<proteinExistence type="predicted"/>
<feature type="transmembrane region" description="Helical" evidence="1">
    <location>
        <begin position="44"/>
        <end position="66"/>
    </location>
</feature>
<dbReference type="PANTHER" id="PTHR38589">
    <property type="entry name" value="BLR0621 PROTEIN"/>
    <property type="match status" value="1"/>
</dbReference>
<name>A0ABX7PU19_9BACT</name>
<keyword evidence="1" id="KW-0472">Membrane</keyword>
<evidence type="ECO:0000313" key="4">
    <source>
        <dbReference type="Proteomes" id="UP000663088"/>
    </source>
</evidence>
<dbReference type="PANTHER" id="PTHR38589:SF1">
    <property type="entry name" value="BLR0621 PROTEIN"/>
    <property type="match status" value="1"/>
</dbReference>
<keyword evidence="1" id="KW-0812">Transmembrane</keyword>
<keyword evidence="4" id="KW-1185">Reference proteome</keyword>
<feature type="domain" description="L,D-TPase catalytic" evidence="2">
    <location>
        <begin position="120"/>
        <end position="273"/>
    </location>
</feature>
<gene>
    <name evidence="3" type="ORF">EM20IM_06535</name>
</gene>
<keyword evidence="1" id="KW-1133">Transmembrane helix</keyword>
<protein>
    <submittedName>
        <fullName evidence="3">L,D-transpeptidase family protein</fullName>
    </submittedName>
</protein>
<organism evidence="3 4">
    <name type="scientific">Candidatus Methylacidiphilum infernorum</name>
    <dbReference type="NCBI Taxonomy" id="511746"/>
    <lineage>
        <taxon>Bacteria</taxon>
        <taxon>Pseudomonadati</taxon>
        <taxon>Verrucomicrobiota</taxon>
        <taxon>Methylacidiphilae</taxon>
        <taxon>Methylacidiphilales</taxon>
        <taxon>Methylacidiphilaceae</taxon>
        <taxon>Methylacidiphilum (ex Ratnadevi et al. 2023)</taxon>
    </lineage>
</organism>
<dbReference type="EMBL" id="CP065956">
    <property type="protein sequence ID" value="QSR86163.1"/>
    <property type="molecule type" value="Genomic_DNA"/>
</dbReference>
<accession>A0ABX7PU19</accession>
<evidence type="ECO:0000313" key="3">
    <source>
        <dbReference type="EMBL" id="QSR86163.1"/>
    </source>
</evidence>
<dbReference type="InterPro" id="IPR005490">
    <property type="entry name" value="LD_TPept_cat_dom"/>
</dbReference>
<dbReference type="Proteomes" id="UP000663088">
    <property type="component" value="Chromosome"/>
</dbReference>